<sequence length="422" mass="45349">MRFSLISCSLAALLLSGCNSSSDSDPVVVEQPQTATPASVQLGPRPFALVDAMAAGPLKEALQACADDNFVASDFSIGHRGAPMQFPEHTRESYIAAARMGAGILECDVTFTADNELVCRHSQCDLHTTTNILETELASKCSEPFTPAADGVPASAQCCTSDITLAEFKTLKGKMDGANPAATTVSEYMQGTAPWRTDLYAARGTLMTHQESIELFKSLGVKMTPELKSPSVSMPFNGMSQTDYASKMLNEYELAGVAADQVWPQSFNRDDVLHWVNTHPEFAAQAVYLDGRDAEPGFDPSNAQTWSPSMAELVNQGIEVIAPPIWMLLDLDNNNQIVPSAYAQAANEAGLKIIAWSLERSGPLESGGGWYYQSITDAVDSDGVMMQVLDVLAQDVGVIGVFSDWPATTTYYANCKLANNDA</sequence>
<dbReference type="eggNOG" id="COG0584">
    <property type="taxonomic scope" value="Bacteria"/>
</dbReference>
<gene>
    <name evidence="9" type="ORF">TW72_06615</name>
</gene>
<dbReference type="InterPro" id="IPR030395">
    <property type="entry name" value="GP_PDE_dom"/>
</dbReference>
<dbReference type="AlphaFoldDB" id="A0A0F4PZ33"/>
<reference evidence="9 10" key="1">
    <citation type="journal article" date="2015" name="BMC Genomics">
        <title>Genome mining reveals unlocked bioactive potential of marine Gram-negative bacteria.</title>
        <authorList>
            <person name="Machado H."/>
            <person name="Sonnenschein E.C."/>
            <person name="Melchiorsen J."/>
            <person name="Gram L."/>
        </authorList>
    </citation>
    <scope>NUCLEOTIDE SEQUENCE [LARGE SCALE GENOMIC DNA]</scope>
    <source>
        <strain evidence="9 10">S3137</strain>
    </source>
</reference>
<protein>
    <recommendedName>
        <fullName evidence="2">glycerophosphodiester phosphodiesterase</fullName>
        <ecNumber evidence="2">3.1.4.46</ecNumber>
    </recommendedName>
</protein>
<evidence type="ECO:0000256" key="2">
    <source>
        <dbReference type="ARBA" id="ARBA00012247"/>
    </source>
</evidence>
<proteinExistence type="inferred from homology"/>
<comment type="catalytic activity">
    <reaction evidence="6">
        <text>a sn-glycero-3-phosphodiester + H2O = an alcohol + sn-glycerol 3-phosphate + H(+)</text>
        <dbReference type="Rhea" id="RHEA:12969"/>
        <dbReference type="ChEBI" id="CHEBI:15377"/>
        <dbReference type="ChEBI" id="CHEBI:15378"/>
        <dbReference type="ChEBI" id="CHEBI:30879"/>
        <dbReference type="ChEBI" id="CHEBI:57597"/>
        <dbReference type="ChEBI" id="CHEBI:83408"/>
        <dbReference type="EC" id="3.1.4.46"/>
    </reaction>
</comment>
<dbReference type="OrthoDB" id="9795622at2"/>
<dbReference type="SUPFAM" id="SSF51695">
    <property type="entry name" value="PLC-like phosphodiesterases"/>
    <property type="match status" value="1"/>
</dbReference>
<evidence type="ECO:0000256" key="3">
    <source>
        <dbReference type="ARBA" id="ARBA00022729"/>
    </source>
</evidence>
<dbReference type="GO" id="GO:0008889">
    <property type="term" value="F:glycerophosphodiester phosphodiesterase activity"/>
    <property type="evidence" value="ECO:0007669"/>
    <property type="project" value="UniProtKB-EC"/>
</dbReference>
<dbReference type="CDD" id="cd08560">
    <property type="entry name" value="GDPD_EcGlpQ_like_1"/>
    <property type="match status" value="1"/>
</dbReference>
<dbReference type="EMBL" id="JXXZ01000006">
    <property type="protein sequence ID" value="KJZ00365.1"/>
    <property type="molecule type" value="Genomic_DNA"/>
</dbReference>
<keyword evidence="10" id="KW-1185">Reference proteome</keyword>
<dbReference type="PATRIC" id="fig|151081.8.peg.2925"/>
<dbReference type="PROSITE" id="PS51257">
    <property type="entry name" value="PROKAR_LIPOPROTEIN"/>
    <property type="match status" value="1"/>
</dbReference>
<feature type="domain" description="GP-PDE" evidence="8">
    <location>
        <begin position="74"/>
        <end position="391"/>
    </location>
</feature>
<dbReference type="Gene3D" id="3.20.20.190">
    <property type="entry name" value="Phosphatidylinositol (PI) phosphodiesterase"/>
    <property type="match status" value="1"/>
</dbReference>
<dbReference type="GO" id="GO:0006629">
    <property type="term" value="P:lipid metabolic process"/>
    <property type="evidence" value="ECO:0007669"/>
    <property type="project" value="InterPro"/>
</dbReference>
<dbReference type="InterPro" id="IPR017946">
    <property type="entry name" value="PLC-like_Pdiesterase_TIM-brl"/>
</dbReference>
<keyword evidence="3 7" id="KW-0732">Signal</keyword>
<evidence type="ECO:0000259" key="8">
    <source>
        <dbReference type="PROSITE" id="PS51704"/>
    </source>
</evidence>
<evidence type="ECO:0000256" key="1">
    <source>
        <dbReference type="ARBA" id="ARBA00007277"/>
    </source>
</evidence>
<name>A0A0F4PZ33_9GAMM</name>
<evidence type="ECO:0000256" key="7">
    <source>
        <dbReference type="SAM" id="SignalP"/>
    </source>
</evidence>
<dbReference type="PANTHER" id="PTHR43620:SF7">
    <property type="entry name" value="GLYCEROPHOSPHODIESTER PHOSPHODIESTERASE GDPD5-RELATED"/>
    <property type="match status" value="1"/>
</dbReference>
<dbReference type="RefSeq" id="WP_052698260.1">
    <property type="nucleotide sequence ID" value="NZ_JXXY01000015.1"/>
</dbReference>
<evidence type="ECO:0000313" key="9">
    <source>
        <dbReference type="EMBL" id="KJZ00365.1"/>
    </source>
</evidence>
<dbReference type="GO" id="GO:0006071">
    <property type="term" value="P:glycerol metabolic process"/>
    <property type="evidence" value="ECO:0007669"/>
    <property type="project" value="UniProtKB-KW"/>
</dbReference>
<feature type="signal peptide" evidence="7">
    <location>
        <begin position="1"/>
        <end position="23"/>
    </location>
</feature>
<evidence type="ECO:0000256" key="5">
    <source>
        <dbReference type="ARBA" id="ARBA00022801"/>
    </source>
</evidence>
<dbReference type="PANTHER" id="PTHR43620">
    <property type="entry name" value="GLYCEROPHOSPHORYL DIESTER PHOSPHODIESTERASE"/>
    <property type="match status" value="1"/>
</dbReference>
<feature type="chain" id="PRO_5002474891" description="glycerophosphodiester phosphodiesterase" evidence="7">
    <location>
        <begin position="24"/>
        <end position="422"/>
    </location>
</feature>
<dbReference type="PROSITE" id="PS51704">
    <property type="entry name" value="GP_PDE"/>
    <property type="match status" value="1"/>
</dbReference>
<evidence type="ECO:0000313" key="10">
    <source>
        <dbReference type="Proteomes" id="UP000033664"/>
    </source>
</evidence>
<comment type="similarity">
    <text evidence="1">Belongs to the glycerophosphoryl diester phosphodiesterase family.</text>
</comment>
<evidence type="ECO:0000256" key="6">
    <source>
        <dbReference type="ARBA" id="ARBA00047512"/>
    </source>
</evidence>
<dbReference type="Proteomes" id="UP000033664">
    <property type="component" value="Unassembled WGS sequence"/>
</dbReference>
<keyword evidence="4" id="KW-0319">Glycerol metabolism</keyword>
<comment type="caution">
    <text evidence="9">The sequence shown here is derived from an EMBL/GenBank/DDBJ whole genome shotgun (WGS) entry which is preliminary data.</text>
</comment>
<dbReference type="GeneID" id="58228154"/>
<dbReference type="Pfam" id="PF03009">
    <property type="entry name" value="GDPD"/>
    <property type="match status" value="1"/>
</dbReference>
<accession>A0A0F4PZ33</accession>
<organism evidence="9 10">
    <name type="scientific">Pseudoalteromonas ruthenica</name>
    <dbReference type="NCBI Taxonomy" id="151081"/>
    <lineage>
        <taxon>Bacteria</taxon>
        <taxon>Pseudomonadati</taxon>
        <taxon>Pseudomonadota</taxon>
        <taxon>Gammaproteobacteria</taxon>
        <taxon>Alteromonadales</taxon>
        <taxon>Pseudoalteromonadaceae</taxon>
        <taxon>Pseudoalteromonas</taxon>
    </lineage>
</organism>
<keyword evidence="5" id="KW-0378">Hydrolase</keyword>
<evidence type="ECO:0000256" key="4">
    <source>
        <dbReference type="ARBA" id="ARBA00022798"/>
    </source>
</evidence>
<dbReference type="EC" id="3.1.4.46" evidence="2"/>